<dbReference type="Proteomes" id="UP000178964">
    <property type="component" value="Unassembled WGS sequence"/>
</dbReference>
<proteinExistence type="predicted"/>
<organism evidence="1 2">
    <name type="scientific">candidate division WWE3 bacterium RIFCSPLOWO2_01_FULL_42_11</name>
    <dbReference type="NCBI Taxonomy" id="1802627"/>
    <lineage>
        <taxon>Bacteria</taxon>
        <taxon>Katanobacteria</taxon>
    </lineage>
</organism>
<reference evidence="1 2" key="1">
    <citation type="journal article" date="2016" name="Nat. Commun.">
        <title>Thousands of microbial genomes shed light on interconnected biogeochemical processes in an aquifer system.</title>
        <authorList>
            <person name="Anantharaman K."/>
            <person name="Brown C.T."/>
            <person name="Hug L.A."/>
            <person name="Sharon I."/>
            <person name="Castelle C.J."/>
            <person name="Probst A.J."/>
            <person name="Thomas B.C."/>
            <person name="Singh A."/>
            <person name="Wilkins M.J."/>
            <person name="Karaoz U."/>
            <person name="Brodie E.L."/>
            <person name="Williams K.H."/>
            <person name="Hubbard S.S."/>
            <person name="Banfield J.F."/>
        </authorList>
    </citation>
    <scope>NUCLEOTIDE SEQUENCE [LARGE SCALE GENOMIC DNA]</scope>
</reference>
<protein>
    <submittedName>
        <fullName evidence="1">Uncharacterized protein</fullName>
    </submittedName>
</protein>
<accession>A0A1F4VP70</accession>
<sequence length="200" mass="22751">MAVDFLSLRRGDQLQVRVVQHPMNRLLGIEAPNLIYERGVQDLVLWNSQESDDEWYEIDLSGPDDSATLNIWMEDGVWQAVFALEDVEFYIPAAEAPSRLRNRGINFVRTWSELSRFESLFDGEAAEGVIVVDYEGDRDAPEKRHRMYLSDFRSDVGGGVVFYPRLGVIVDVEEIKLLSRANNEQAPAALDDLGEDDIPF</sequence>
<evidence type="ECO:0000313" key="1">
    <source>
        <dbReference type="EMBL" id="OGC58994.1"/>
    </source>
</evidence>
<dbReference type="AlphaFoldDB" id="A0A1F4VP70"/>
<gene>
    <name evidence="1" type="ORF">A3A70_01800</name>
</gene>
<dbReference type="EMBL" id="MEVK01000025">
    <property type="protein sequence ID" value="OGC58994.1"/>
    <property type="molecule type" value="Genomic_DNA"/>
</dbReference>
<name>A0A1F4VP70_UNCKA</name>
<comment type="caution">
    <text evidence="1">The sequence shown here is derived from an EMBL/GenBank/DDBJ whole genome shotgun (WGS) entry which is preliminary data.</text>
</comment>
<evidence type="ECO:0000313" key="2">
    <source>
        <dbReference type="Proteomes" id="UP000178964"/>
    </source>
</evidence>